<protein>
    <recommendedName>
        <fullName evidence="11">Dihydroorotate dehydrogenase (quinone)</fullName>
        <ecNumber evidence="11">1.3.5.2</ecNumber>
    </recommendedName>
    <alternativeName>
        <fullName evidence="11">DHOdehase</fullName>
        <shortName evidence="11">DHOD</shortName>
        <shortName evidence="11">DHODase</shortName>
    </alternativeName>
    <alternativeName>
        <fullName evidence="11">Dihydroorotate oxidase</fullName>
    </alternativeName>
</protein>
<accession>A0A1Z4M158</accession>
<dbReference type="NCBIfam" id="NF003651">
    <property type="entry name" value="PRK05286.2-4"/>
    <property type="match status" value="1"/>
</dbReference>
<dbReference type="Gene3D" id="3.20.20.70">
    <property type="entry name" value="Aldolase class I"/>
    <property type="match status" value="1"/>
</dbReference>
<evidence type="ECO:0000313" key="14">
    <source>
        <dbReference type="Proteomes" id="UP000218418"/>
    </source>
</evidence>
<dbReference type="InterPro" id="IPR005720">
    <property type="entry name" value="Dihydroorotate_DH_cat"/>
</dbReference>
<dbReference type="OrthoDB" id="9802377at2"/>
<evidence type="ECO:0000256" key="1">
    <source>
        <dbReference type="ARBA" id="ARBA00003125"/>
    </source>
</evidence>
<feature type="binding site" evidence="11">
    <location>
        <begin position="78"/>
        <end position="82"/>
    </location>
    <ligand>
        <name>FMN</name>
        <dbReference type="ChEBI" id="CHEBI:58210"/>
    </ligand>
</feature>
<dbReference type="InterPro" id="IPR005719">
    <property type="entry name" value="Dihydroorotate_DH_2"/>
</dbReference>
<dbReference type="SUPFAM" id="SSF51395">
    <property type="entry name" value="FMN-linked oxidoreductases"/>
    <property type="match status" value="1"/>
</dbReference>
<dbReference type="InterPro" id="IPR001295">
    <property type="entry name" value="Dihydroorotate_DH_CS"/>
</dbReference>
<feature type="binding site" evidence="11">
    <location>
        <begin position="127"/>
        <end position="131"/>
    </location>
    <ligand>
        <name>substrate</name>
    </ligand>
</feature>
<evidence type="ECO:0000256" key="9">
    <source>
        <dbReference type="ARBA" id="ARBA00023136"/>
    </source>
</evidence>
<dbReference type="InterPro" id="IPR050074">
    <property type="entry name" value="DHO_dehydrogenase"/>
</dbReference>
<keyword evidence="6 11" id="KW-0288">FMN</keyword>
<dbReference type="AlphaFoldDB" id="A0A1Z4M158"/>
<comment type="subunit">
    <text evidence="11">Monomer.</text>
</comment>
<keyword evidence="8 11" id="KW-0560">Oxidoreductase</keyword>
<keyword evidence="7 11" id="KW-0665">Pyrimidine biosynthesis</keyword>
<evidence type="ECO:0000256" key="3">
    <source>
        <dbReference type="ARBA" id="ARBA00005161"/>
    </source>
</evidence>
<dbReference type="HAMAP" id="MF_00225">
    <property type="entry name" value="DHO_dh_type2"/>
    <property type="match status" value="1"/>
</dbReference>
<dbReference type="InterPro" id="IPR013785">
    <property type="entry name" value="Aldolase_TIM"/>
</dbReference>
<dbReference type="NCBIfam" id="TIGR01036">
    <property type="entry name" value="pyrD_sub2"/>
    <property type="match status" value="1"/>
</dbReference>
<comment type="cofactor">
    <cofactor evidence="11">
        <name>FMN</name>
        <dbReference type="ChEBI" id="CHEBI:58210"/>
    </cofactor>
    <text evidence="11">Binds 1 FMN per subunit.</text>
</comment>
<feature type="binding site" evidence="11">
    <location>
        <position position="197"/>
    </location>
    <ligand>
        <name>substrate</name>
    </ligand>
</feature>
<feature type="domain" description="Dihydroorotate dehydrogenase catalytic" evidence="12">
    <location>
        <begin position="61"/>
        <end position="357"/>
    </location>
</feature>
<dbReference type="PANTHER" id="PTHR48109:SF4">
    <property type="entry name" value="DIHYDROOROTATE DEHYDROGENASE (QUINONE), MITOCHONDRIAL"/>
    <property type="match status" value="1"/>
</dbReference>
<evidence type="ECO:0000256" key="11">
    <source>
        <dbReference type="HAMAP-Rule" id="MF_00225"/>
    </source>
</evidence>
<dbReference type="CDD" id="cd04738">
    <property type="entry name" value="DHOD_2_like"/>
    <property type="match status" value="1"/>
</dbReference>
<evidence type="ECO:0000256" key="5">
    <source>
        <dbReference type="ARBA" id="ARBA00022630"/>
    </source>
</evidence>
<feature type="binding site" evidence="11">
    <location>
        <position position="317"/>
    </location>
    <ligand>
        <name>FMN</name>
        <dbReference type="ChEBI" id="CHEBI:58210"/>
    </ligand>
</feature>
<feature type="binding site" evidence="11">
    <location>
        <position position="82"/>
    </location>
    <ligand>
        <name>substrate</name>
    </ligand>
</feature>
<evidence type="ECO:0000259" key="12">
    <source>
        <dbReference type="Pfam" id="PF01180"/>
    </source>
</evidence>
<keyword evidence="9 11" id="KW-0472">Membrane</keyword>
<feature type="binding site" evidence="11">
    <location>
        <begin position="338"/>
        <end position="339"/>
    </location>
    <ligand>
        <name>FMN</name>
        <dbReference type="ChEBI" id="CHEBI:58210"/>
    </ligand>
</feature>
<evidence type="ECO:0000256" key="8">
    <source>
        <dbReference type="ARBA" id="ARBA00023002"/>
    </source>
</evidence>
<dbReference type="GO" id="GO:0044205">
    <property type="term" value="P:'de novo' UMP biosynthetic process"/>
    <property type="evidence" value="ECO:0007669"/>
    <property type="project" value="UniProtKB-UniRule"/>
</dbReference>
<sequence length="379" mass="40996">MDIYQAALRPLLFNLIKADPENLHSKTIRTLEWLGNNSDMQPASLVKSRLQQSLCLQDSRLSQSLFGLQFPNPVGLAAGFDKDGVATSMWSSLGFGFAEIGTVTSLAQPGNPRPRLFRLPSDEAALNRMGFNNCGAAAMQELLAKRTSKSNPIIPIGINLGKSKVTPLEEAANDYGHSFSLLKNYGDYFVVNVSSPNTPGLRKLQDAAMLGSILDALNAENNLQKPIFVKIAPDLDWEAITEIVCLAQSYKLAGIIATNTTINREGLNTKTLAQTGKPLLEEAGGISGKPVRQRSTEVIKYIWQQSQGKIPIIGVGGIFTAEDAWDKITAGACLVQIYTGWVYQGPGIIRQILKGLLLKLEQKGLNSISEAVGLAVKDS</sequence>
<feature type="binding site" evidence="11">
    <location>
        <position position="192"/>
    </location>
    <ligand>
        <name>substrate</name>
    </ligand>
</feature>
<comment type="similarity">
    <text evidence="4 11">Belongs to the dihydroorotate dehydrogenase family. Type 2 subfamily.</text>
</comment>
<keyword evidence="11" id="KW-1003">Cell membrane</keyword>
<evidence type="ECO:0000256" key="10">
    <source>
        <dbReference type="ARBA" id="ARBA00048639"/>
    </source>
</evidence>
<keyword evidence="5 11" id="KW-0285">Flavoprotein</keyword>
<reference evidence="13 14" key="1">
    <citation type="submission" date="2017-06" db="EMBL/GenBank/DDBJ databases">
        <title>Genome sequencing of cyanobaciteial culture collection at National Institute for Environmental Studies (NIES).</title>
        <authorList>
            <person name="Hirose Y."/>
            <person name="Shimura Y."/>
            <person name="Fujisawa T."/>
            <person name="Nakamura Y."/>
            <person name="Kawachi M."/>
        </authorList>
    </citation>
    <scope>NUCLEOTIDE SEQUENCE [LARGE SCALE GENOMIC DNA]</scope>
    <source>
        <strain evidence="13 14">NIES-267</strain>
    </source>
</reference>
<feature type="binding site" evidence="11">
    <location>
        <position position="192"/>
    </location>
    <ligand>
        <name>FMN</name>
        <dbReference type="ChEBI" id="CHEBI:58210"/>
    </ligand>
</feature>
<dbReference type="PROSITE" id="PS00912">
    <property type="entry name" value="DHODEHASE_2"/>
    <property type="match status" value="1"/>
</dbReference>
<name>A0A1Z4M158_9CYAN</name>
<feature type="binding site" evidence="11">
    <location>
        <position position="288"/>
    </location>
    <ligand>
        <name>FMN</name>
        <dbReference type="ChEBI" id="CHEBI:58210"/>
    </ligand>
</feature>
<dbReference type="PANTHER" id="PTHR48109">
    <property type="entry name" value="DIHYDROOROTATE DEHYDROGENASE (QUINONE), MITOCHONDRIAL-RELATED"/>
    <property type="match status" value="1"/>
</dbReference>
<evidence type="ECO:0000313" key="13">
    <source>
        <dbReference type="EMBL" id="BAY87212.1"/>
    </source>
</evidence>
<comment type="pathway">
    <text evidence="3 11">Pyrimidine metabolism; UMP biosynthesis via de novo pathway; orotate from (S)-dihydroorotate (quinone route): step 1/1.</text>
</comment>
<dbReference type="GO" id="GO:0006207">
    <property type="term" value="P:'de novo' pyrimidine nucleobase biosynthetic process"/>
    <property type="evidence" value="ECO:0007669"/>
    <property type="project" value="UniProtKB-UniRule"/>
</dbReference>
<dbReference type="GO" id="GO:0106430">
    <property type="term" value="F:dihydroorotate dehydrogenase (quinone) activity"/>
    <property type="evidence" value="ECO:0007669"/>
    <property type="project" value="UniProtKB-EC"/>
</dbReference>
<proteinExistence type="inferred from homology"/>
<dbReference type="GO" id="GO:0005886">
    <property type="term" value="C:plasma membrane"/>
    <property type="evidence" value="ECO:0007669"/>
    <property type="project" value="UniProtKB-SubCell"/>
</dbReference>
<dbReference type="EC" id="1.3.5.2" evidence="11"/>
<organism evidence="13 14">
    <name type="scientific">Calothrix parasitica NIES-267</name>
    <dbReference type="NCBI Taxonomy" id="1973488"/>
    <lineage>
        <taxon>Bacteria</taxon>
        <taxon>Bacillati</taxon>
        <taxon>Cyanobacteriota</taxon>
        <taxon>Cyanophyceae</taxon>
        <taxon>Nostocales</taxon>
        <taxon>Calotrichaceae</taxon>
        <taxon>Calothrix</taxon>
    </lineage>
</organism>
<feature type="binding site" evidence="11">
    <location>
        <position position="102"/>
    </location>
    <ligand>
        <name>FMN</name>
        <dbReference type="ChEBI" id="CHEBI:58210"/>
    </ligand>
</feature>
<dbReference type="EMBL" id="AP018227">
    <property type="protein sequence ID" value="BAY87212.1"/>
    <property type="molecule type" value="Genomic_DNA"/>
</dbReference>
<comment type="function">
    <text evidence="1 11">Catalyzes the conversion of dihydroorotate to orotate with quinone as electron acceptor.</text>
</comment>
<dbReference type="GO" id="GO:0005737">
    <property type="term" value="C:cytoplasm"/>
    <property type="evidence" value="ECO:0007669"/>
    <property type="project" value="InterPro"/>
</dbReference>
<evidence type="ECO:0000256" key="4">
    <source>
        <dbReference type="ARBA" id="ARBA00005359"/>
    </source>
</evidence>
<comment type="catalytic activity">
    <reaction evidence="10 11">
        <text>(S)-dihydroorotate + a quinone = orotate + a quinol</text>
        <dbReference type="Rhea" id="RHEA:30187"/>
        <dbReference type="ChEBI" id="CHEBI:24646"/>
        <dbReference type="ChEBI" id="CHEBI:30839"/>
        <dbReference type="ChEBI" id="CHEBI:30864"/>
        <dbReference type="ChEBI" id="CHEBI:132124"/>
        <dbReference type="EC" id="1.3.5.2"/>
    </reaction>
</comment>
<evidence type="ECO:0000256" key="2">
    <source>
        <dbReference type="ARBA" id="ARBA00004370"/>
    </source>
</evidence>
<evidence type="ECO:0000256" key="6">
    <source>
        <dbReference type="ARBA" id="ARBA00022643"/>
    </source>
</evidence>
<gene>
    <name evidence="11" type="primary">pyrD</name>
    <name evidence="13" type="ORF">NIES267_67310</name>
</gene>
<feature type="binding site" evidence="11">
    <location>
        <begin position="259"/>
        <end position="260"/>
    </location>
    <ligand>
        <name>substrate</name>
    </ligand>
</feature>
<evidence type="ECO:0000256" key="7">
    <source>
        <dbReference type="ARBA" id="ARBA00022975"/>
    </source>
</evidence>
<feature type="active site" description="Nucleophile" evidence="11">
    <location>
        <position position="195"/>
    </location>
</feature>
<feature type="binding site" evidence="11">
    <location>
        <position position="159"/>
    </location>
    <ligand>
        <name>FMN</name>
        <dbReference type="ChEBI" id="CHEBI:58210"/>
    </ligand>
</feature>
<feature type="binding site" evidence="11">
    <location>
        <position position="258"/>
    </location>
    <ligand>
        <name>FMN</name>
        <dbReference type="ChEBI" id="CHEBI:58210"/>
    </ligand>
</feature>
<dbReference type="UniPathway" id="UPA00070">
    <property type="reaction ID" value="UER00946"/>
</dbReference>
<comment type="subcellular location">
    <subcellularLocation>
        <location evidence="11">Cell membrane</location>
        <topology evidence="11">Peripheral membrane protein</topology>
    </subcellularLocation>
    <subcellularLocation>
        <location evidence="2">Membrane</location>
    </subcellularLocation>
</comment>
<dbReference type="NCBIfam" id="NF003652">
    <property type="entry name" value="PRK05286.2-5"/>
    <property type="match status" value="1"/>
</dbReference>
<dbReference type="PROSITE" id="PS00911">
    <property type="entry name" value="DHODEHASE_1"/>
    <property type="match status" value="1"/>
</dbReference>
<dbReference type="Pfam" id="PF01180">
    <property type="entry name" value="DHO_dh"/>
    <property type="match status" value="1"/>
</dbReference>
<dbReference type="Proteomes" id="UP000218418">
    <property type="component" value="Chromosome"/>
</dbReference>
<feature type="binding site" evidence="11">
    <location>
        <position position="230"/>
    </location>
    <ligand>
        <name>FMN</name>
        <dbReference type="ChEBI" id="CHEBI:58210"/>
    </ligand>
</feature>
<keyword evidence="14" id="KW-1185">Reference proteome</keyword>